<evidence type="ECO:0000313" key="6">
    <source>
        <dbReference type="Proteomes" id="UP001597252"/>
    </source>
</evidence>
<evidence type="ECO:0000256" key="4">
    <source>
        <dbReference type="ARBA" id="ARBA00022723"/>
    </source>
</evidence>
<dbReference type="PANTHER" id="PTHR13799:SF14">
    <property type="entry name" value="GTP CYCLOHYDROLASE 1 TYPE 2 HOMOLOG"/>
    <property type="match status" value="1"/>
</dbReference>
<dbReference type="Gene3D" id="3.40.1390.30">
    <property type="entry name" value="NIF3 (NGG1p interacting factor 3)-like"/>
    <property type="match status" value="2"/>
</dbReference>
<keyword evidence="6" id="KW-1185">Reference proteome</keyword>
<dbReference type="Proteomes" id="UP001597252">
    <property type="component" value="Unassembled WGS sequence"/>
</dbReference>
<gene>
    <name evidence="5" type="ORF">ACFQ5J_10475</name>
</gene>
<evidence type="ECO:0000313" key="5">
    <source>
        <dbReference type="EMBL" id="MFD1485655.1"/>
    </source>
</evidence>
<dbReference type="InterPro" id="IPR002678">
    <property type="entry name" value="DUF34/NIF3"/>
</dbReference>
<comment type="caution">
    <text evidence="5">The sequence shown here is derived from an EMBL/GenBank/DDBJ whole genome shotgun (WGS) entry which is preliminary data.</text>
</comment>
<accession>A0ABW4EB59</accession>
<organism evidence="5 6">
    <name type="scientific">Lacticaseibacillus baoqingensis</name>
    <dbReference type="NCBI Taxonomy" id="2486013"/>
    <lineage>
        <taxon>Bacteria</taxon>
        <taxon>Bacillati</taxon>
        <taxon>Bacillota</taxon>
        <taxon>Bacilli</taxon>
        <taxon>Lactobacillales</taxon>
        <taxon>Lactobacillaceae</taxon>
        <taxon>Lacticaseibacillus</taxon>
    </lineage>
</organism>
<name>A0ABW4EB59_9LACO</name>
<reference evidence="6" key="1">
    <citation type="journal article" date="2019" name="Int. J. Syst. Evol. Microbiol.">
        <title>The Global Catalogue of Microorganisms (GCM) 10K type strain sequencing project: providing services to taxonomists for standard genome sequencing and annotation.</title>
        <authorList>
            <consortium name="The Broad Institute Genomics Platform"/>
            <consortium name="The Broad Institute Genome Sequencing Center for Infectious Disease"/>
            <person name="Wu L."/>
            <person name="Ma J."/>
        </authorList>
    </citation>
    <scope>NUCLEOTIDE SEQUENCE [LARGE SCALE GENOMIC DNA]</scope>
    <source>
        <strain evidence="6">CCM 8903</strain>
    </source>
</reference>
<protein>
    <recommendedName>
        <fullName evidence="3">GTP cyclohydrolase 1 type 2 homolog</fullName>
    </recommendedName>
</protein>
<evidence type="ECO:0000256" key="3">
    <source>
        <dbReference type="ARBA" id="ARBA00022112"/>
    </source>
</evidence>
<dbReference type="RefSeq" id="WP_125749342.1">
    <property type="nucleotide sequence ID" value="NZ_JBHTON010000035.1"/>
</dbReference>
<proteinExistence type="inferred from homology"/>
<dbReference type="SUPFAM" id="SSF102705">
    <property type="entry name" value="NIF3 (NGG1p interacting factor 3)-like"/>
    <property type="match status" value="1"/>
</dbReference>
<evidence type="ECO:0000256" key="1">
    <source>
        <dbReference type="ARBA" id="ARBA00006964"/>
    </source>
</evidence>
<dbReference type="InterPro" id="IPR036069">
    <property type="entry name" value="DUF34/NIF3_sf"/>
</dbReference>
<dbReference type="EMBL" id="JBHTON010000035">
    <property type="protein sequence ID" value="MFD1485655.1"/>
    <property type="molecule type" value="Genomic_DNA"/>
</dbReference>
<dbReference type="PANTHER" id="PTHR13799">
    <property type="entry name" value="NGG1 INTERACTING FACTOR 3"/>
    <property type="match status" value="1"/>
</dbReference>
<comment type="subunit">
    <text evidence="2">Homohexamer.</text>
</comment>
<dbReference type="NCBIfam" id="TIGR00486">
    <property type="entry name" value="YbgI_SA1388"/>
    <property type="match status" value="1"/>
</dbReference>
<evidence type="ECO:0000256" key="2">
    <source>
        <dbReference type="ARBA" id="ARBA00011643"/>
    </source>
</evidence>
<dbReference type="Pfam" id="PF01784">
    <property type="entry name" value="DUF34_NIF3"/>
    <property type="match status" value="1"/>
</dbReference>
<comment type="similarity">
    <text evidence="1">Belongs to the GTP cyclohydrolase I type 2/NIF3 family.</text>
</comment>
<keyword evidence="4" id="KW-0479">Metal-binding</keyword>
<sequence>MRAETLITRFEQFAPQALAVPGDPIGLQIGRLDQPVHKVLVTLDVRPEVVQEAIANGADMIFAHHPAMFRPVQPLDLAVPQNEMYAECVRHGILVYAAHTNLDRAAGGMNDWLAQAMQLTAVRPFIDDGPEAGMGRIGELPQALRLADFAAQLKTTFALAGLRVIATDLNRQVRHIAVLGGDGGKFFRQAQLAGADVYVTGDVYYHTGHDMLAYDLPVIDPGHHIEAIMKKQVASMLQDWAATADWPITVLPSALNTDPFTFL</sequence>